<dbReference type="PANTHER" id="PTHR39607">
    <property type="entry name" value="XANTHOCILLIN BIOSYNTHESIS CLUSTER TRANSCRIPTION FACTOR XANC-RELATED"/>
    <property type="match status" value="1"/>
</dbReference>
<dbReference type="AlphaFoldDB" id="A0A6V8HBS6"/>
<feature type="domain" description="BZIP" evidence="2">
    <location>
        <begin position="61"/>
        <end position="76"/>
    </location>
</feature>
<dbReference type="PROSITE" id="PS00036">
    <property type="entry name" value="BZIP_BASIC"/>
    <property type="match status" value="1"/>
</dbReference>
<evidence type="ECO:0000313" key="4">
    <source>
        <dbReference type="Proteomes" id="UP000053095"/>
    </source>
</evidence>
<dbReference type="InterPro" id="IPR052635">
    <property type="entry name" value="Sec_Metab_Biosynth_Reg"/>
</dbReference>
<feature type="compositionally biased region" description="Low complexity" evidence="1">
    <location>
        <begin position="15"/>
        <end position="40"/>
    </location>
</feature>
<keyword evidence="4" id="KW-1185">Reference proteome</keyword>
<dbReference type="InterPro" id="IPR004827">
    <property type="entry name" value="bZIP"/>
</dbReference>
<evidence type="ECO:0000256" key="1">
    <source>
        <dbReference type="SAM" id="MobiDB-lite"/>
    </source>
</evidence>
<feature type="compositionally biased region" description="Polar residues" evidence="1">
    <location>
        <begin position="130"/>
        <end position="145"/>
    </location>
</feature>
<dbReference type="PANTHER" id="PTHR39607:SF1">
    <property type="entry name" value="B-ZIP TRANSCRIPTION FACTOR (EUROFUNG)"/>
    <property type="match status" value="1"/>
</dbReference>
<feature type="region of interest" description="Disordered" evidence="1">
    <location>
        <begin position="1"/>
        <end position="48"/>
    </location>
</feature>
<dbReference type="GO" id="GO:0003700">
    <property type="term" value="F:DNA-binding transcription factor activity"/>
    <property type="evidence" value="ECO:0007669"/>
    <property type="project" value="InterPro"/>
</dbReference>
<feature type="region of interest" description="Disordered" evidence="1">
    <location>
        <begin position="84"/>
        <end position="145"/>
    </location>
</feature>
<evidence type="ECO:0000259" key="2">
    <source>
        <dbReference type="PROSITE" id="PS00036"/>
    </source>
</evidence>
<evidence type="ECO:0000313" key="3">
    <source>
        <dbReference type="EMBL" id="GAM38898.1"/>
    </source>
</evidence>
<dbReference type="InterPro" id="IPR046347">
    <property type="entry name" value="bZIP_sf"/>
</dbReference>
<dbReference type="CDD" id="cd14688">
    <property type="entry name" value="bZIP_YAP"/>
    <property type="match status" value="1"/>
</dbReference>
<gene>
    <name evidence="3" type="ORF">TCE0_034r10007</name>
</gene>
<organism evidence="3 4">
    <name type="scientific">Talaromyces pinophilus</name>
    <name type="common">Penicillium pinophilum</name>
    <dbReference type="NCBI Taxonomy" id="128442"/>
    <lineage>
        <taxon>Eukaryota</taxon>
        <taxon>Fungi</taxon>
        <taxon>Dikarya</taxon>
        <taxon>Ascomycota</taxon>
        <taxon>Pezizomycotina</taxon>
        <taxon>Eurotiomycetes</taxon>
        <taxon>Eurotiomycetidae</taxon>
        <taxon>Eurotiales</taxon>
        <taxon>Trichocomaceae</taxon>
        <taxon>Talaromyces</taxon>
        <taxon>Talaromyces sect. Talaromyces</taxon>
    </lineage>
</organism>
<dbReference type="SUPFAM" id="SSF57959">
    <property type="entry name" value="Leucine zipper domain"/>
    <property type="match status" value="1"/>
</dbReference>
<reference evidence="4" key="1">
    <citation type="journal article" date="2015" name="Genome Announc.">
        <title>Draft genome sequence of Talaromyces cellulolyticus strain Y-94, a source of lignocellulosic biomass-degrading enzymes.</title>
        <authorList>
            <person name="Fujii T."/>
            <person name="Koike H."/>
            <person name="Sawayama S."/>
            <person name="Yano S."/>
            <person name="Inoue H."/>
        </authorList>
    </citation>
    <scope>NUCLEOTIDE SEQUENCE [LARGE SCALE GENOMIC DNA]</scope>
    <source>
        <strain evidence="4">Y-94</strain>
    </source>
</reference>
<comment type="caution">
    <text evidence="3">The sequence shown here is derived from an EMBL/GenBank/DDBJ whole genome shotgun (WGS) entry which is preliminary data.</text>
</comment>
<name>A0A6V8HBS6_TALPI</name>
<dbReference type="EMBL" id="DF933830">
    <property type="protein sequence ID" value="GAM38898.1"/>
    <property type="molecule type" value="Genomic_DNA"/>
</dbReference>
<proteinExistence type="predicted"/>
<dbReference type="Proteomes" id="UP000053095">
    <property type="component" value="Unassembled WGS sequence"/>
</dbReference>
<protein>
    <recommendedName>
        <fullName evidence="2">BZIP domain-containing protein</fullName>
    </recommendedName>
</protein>
<sequence length="292" mass="32313">MDRAGFPGYNYQSYPLTTTPASSPTLPATSGNTTNHGTSSAFSANAHPNEDWTKISDLAERRRIQNRIAQRNYRKKLKRRLEDLERRAGSTSASPEPAQAETAQQPKPRAKKSQSPKVNSTATRKRKTSAPVSNTMNWSPSHSSLPLQHEAYGTVPEARGANSGSIYNEQLNPRQIATSSPPDSFLYQSYPSYSEAYGHHSSYLSPQALQHNAFQNISHSQYGEMPGHVASQNHLDDLSQQKQIDSLSDDQDLNPLYLNYVSIAGLDMPASHQPQYGQQTQVNILFPNTISV</sequence>
<accession>A0A6V8HBS6</accession>